<reference evidence="1 2" key="1">
    <citation type="submission" date="2021-05" db="EMBL/GenBank/DDBJ databases">
        <title>Genetic and Functional Diversity in Clade A Lucinid endosymbionts from the Bahamas.</title>
        <authorList>
            <person name="Giani N.M."/>
            <person name="Engel A.S."/>
            <person name="Campbell B.J."/>
        </authorList>
    </citation>
    <scope>NUCLEOTIDE SEQUENCE [LARGE SCALE GENOMIC DNA]</scope>
    <source>
        <strain evidence="1">LUC16012Gg_MoonRockCtena</strain>
    </source>
</reference>
<protein>
    <submittedName>
        <fullName evidence="1">Phage tail protein</fullName>
    </submittedName>
</protein>
<dbReference type="PANTHER" id="PTHR38009">
    <property type="entry name" value="CONSERVED HYPOTHETICAL PHAGE TAIL PROTEIN"/>
    <property type="match status" value="1"/>
</dbReference>
<proteinExistence type="predicted"/>
<dbReference type="Pfam" id="PF06841">
    <property type="entry name" value="Phage_T4_gp19"/>
    <property type="match status" value="1"/>
</dbReference>
<dbReference type="Proteomes" id="UP000770889">
    <property type="component" value="Unassembled WGS sequence"/>
</dbReference>
<evidence type="ECO:0000313" key="1">
    <source>
        <dbReference type="EMBL" id="MBT2987995.1"/>
    </source>
</evidence>
<gene>
    <name evidence="1" type="ORF">KME65_03435</name>
</gene>
<dbReference type="InterPro" id="IPR011747">
    <property type="entry name" value="CHP02241"/>
</dbReference>
<dbReference type="AlphaFoldDB" id="A0A944QTQ3"/>
<dbReference type="GO" id="GO:0005198">
    <property type="term" value="F:structural molecule activity"/>
    <property type="evidence" value="ECO:0007669"/>
    <property type="project" value="InterPro"/>
</dbReference>
<comment type="caution">
    <text evidence="1">The sequence shown here is derived from an EMBL/GenBank/DDBJ whole genome shotgun (WGS) entry which is preliminary data.</text>
</comment>
<dbReference type="NCBIfam" id="TIGR02241">
    <property type="entry name" value="conserved hypothetical phage tail region protein"/>
    <property type="match status" value="1"/>
</dbReference>
<evidence type="ECO:0000313" key="2">
    <source>
        <dbReference type="Proteomes" id="UP000770889"/>
    </source>
</evidence>
<organism evidence="1 2">
    <name type="scientific">Candidatus Thiodiazotropha taylori</name>
    <dbReference type="NCBI Taxonomy" id="2792791"/>
    <lineage>
        <taxon>Bacteria</taxon>
        <taxon>Pseudomonadati</taxon>
        <taxon>Pseudomonadota</taxon>
        <taxon>Gammaproteobacteria</taxon>
        <taxon>Chromatiales</taxon>
        <taxon>Sedimenticolaceae</taxon>
        <taxon>Candidatus Thiodiazotropha</taxon>
    </lineage>
</organism>
<dbReference type="InterPro" id="IPR010667">
    <property type="entry name" value="Phage_T4_Gp19"/>
</dbReference>
<sequence length="151" mass="16550">MATIREDPYGPFNFKVTITPDSGNEVLGSFSEVSGLSTEITYAEYRDGTDPTNRNRKVPLAYKGGDVTLKRGLIGSLDLWAWTDLVRQGDMSARATVVIELLSEDNSETVATWKLTNARPNKWTGPTLAAKDGSEVAMEELGLVCEDISFE</sequence>
<dbReference type="PANTHER" id="PTHR38009:SF1">
    <property type="entry name" value="CONSERVED HYPOTHETICAL PHAGE TAIL PROTEIN"/>
    <property type="match status" value="1"/>
</dbReference>
<name>A0A944QTQ3_9GAMM</name>
<dbReference type="EMBL" id="JAHHGM010000002">
    <property type="protein sequence ID" value="MBT2987995.1"/>
    <property type="molecule type" value="Genomic_DNA"/>
</dbReference>
<accession>A0A944QTQ3</accession>